<evidence type="ECO:0000313" key="1">
    <source>
        <dbReference type="EMBL" id="SDK19808.1"/>
    </source>
</evidence>
<reference evidence="1 2" key="1">
    <citation type="submission" date="2016-10" db="EMBL/GenBank/DDBJ databases">
        <authorList>
            <person name="de Groot N.N."/>
        </authorList>
    </citation>
    <scope>NUCLEOTIDE SEQUENCE [LARGE SCALE GENOMIC DNA]</scope>
    <source>
        <strain evidence="1 2">DSM 18346</strain>
    </source>
</reference>
<proteinExistence type="predicted"/>
<dbReference type="EMBL" id="FNFP01000001">
    <property type="protein sequence ID" value="SDK19808.1"/>
    <property type="molecule type" value="Genomic_DNA"/>
</dbReference>
<accession>A0A1G8ZXI5</accession>
<evidence type="ECO:0000313" key="2">
    <source>
        <dbReference type="Proteomes" id="UP000198718"/>
    </source>
</evidence>
<dbReference type="Proteomes" id="UP000198718">
    <property type="component" value="Unassembled WGS sequence"/>
</dbReference>
<dbReference type="AlphaFoldDB" id="A0A1G8ZXI5"/>
<dbReference type="STRING" id="393762.SAMN05660472_00997"/>
<name>A0A1G8ZXI5_9FIRM</name>
<dbReference type="RefSeq" id="WP_090551096.1">
    <property type="nucleotide sequence ID" value="NZ_FNFP01000001.1"/>
</dbReference>
<dbReference type="OrthoDB" id="1953478at2"/>
<organism evidence="1 2">
    <name type="scientific">Natronincola ferrireducens</name>
    <dbReference type="NCBI Taxonomy" id="393762"/>
    <lineage>
        <taxon>Bacteria</taxon>
        <taxon>Bacillati</taxon>
        <taxon>Bacillota</taxon>
        <taxon>Clostridia</taxon>
        <taxon>Peptostreptococcales</taxon>
        <taxon>Natronincolaceae</taxon>
        <taxon>Natronincola</taxon>
    </lineage>
</organism>
<protein>
    <submittedName>
        <fullName evidence="1">Uncharacterized protein</fullName>
    </submittedName>
</protein>
<keyword evidence="2" id="KW-1185">Reference proteome</keyword>
<gene>
    <name evidence="1" type="ORF">SAMN05660472_00997</name>
</gene>
<sequence length="128" mass="15256">MERRKNYVWKKKGFLGHIILHSSKKQENYKIHFLGAEELGENNYKVHLMYCYKIGSPQSGIGLCSVNMSINIEIGEKVRFEGFFGIIEELVVEYKEEDCRCYNKFFPIKHIKFLSIQKDYIEYEVHSY</sequence>